<feature type="domain" description="DUF7282" evidence="1">
    <location>
        <begin position="53"/>
        <end position="173"/>
    </location>
</feature>
<name>A0ABD5Q5B7_9EURY</name>
<protein>
    <recommendedName>
        <fullName evidence="1">DUF7282 domain-containing protein</fullName>
    </recommendedName>
</protein>
<reference evidence="2 3" key="1">
    <citation type="journal article" date="2019" name="Int. J. Syst. Evol. Microbiol.">
        <title>The Global Catalogue of Microorganisms (GCM) 10K type strain sequencing project: providing services to taxonomists for standard genome sequencing and annotation.</title>
        <authorList>
            <consortium name="The Broad Institute Genomics Platform"/>
            <consortium name="The Broad Institute Genome Sequencing Center for Infectious Disease"/>
            <person name="Wu L."/>
            <person name="Ma J."/>
        </authorList>
    </citation>
    <scope>NUCLEOTIDE SEQUENCE [LARGE SCALE GENOMIC DNA]</scope>
    <source>
        <strain evidence="2 3">XZYJ18</strain>
    </source>
</reference>
<dbReference type="EMBL" id="JBHSHT010000002">
    <property type="protein sequence ID" value="MFC4825823.1"/>
    <property type="molecule type" value="Genomic_DNA"/>
</dbReference>
<dbReference type="Proteomes" id="UP001595945">
    <property type="component" value="Unassembled WGS sequence"/>
</dbReference>
<dbReference type="RefSeq" id="WP_254268549.1">
    <property type="nucleotide sequence ID" value="NZ_CP100400.1"/>
</dbReference>
<evidence type="ECO:0000313" key="3">
    <source>
        <dbReference type="Proteomes" id="UP001595945"/>
    </source>
</evidence>
<dbReference type="InterPro" id="IPR055706">
    <property type="entry name" value="Slg1/2_DUF7282"/>
</dbReference>
<sequence length="206" mass="21460">MREKRLTVTIITIVVMSAIGMGLMIPSAESVDDQSAVTAQETTTVADGAQTSNLTFTNQTSNGSAVVASEVVIAERLRPNGGFVVIHAVNESVVGENATDMLGGALTETVNNSSLGDRLGNSTLLGPGPHENVTVALDKPLEESQVLVAVLYNNTNANERFDPEADTPMEVDEFPGELVADIGLVNVSATAEGTTVAEPETTTTET</sequence>
<gene>
    <name evidence="2" type="ORF">ACFO9K_16330</name>
</gene>
<organism evidence="2 3">
    <name type="scientific">Halorussus aquaticus</name>
    <dbReference type="NCBI Taxonomy" id="2953748"/>
    <lineage>
        <taxon>Archaea</taxon>
        <taxon>Methanobacteriati</taxon>
        <taxon>Methanobacteriota</taxon>
        <taxon>Stenosarchaea group</taxon>
        <taxon>Halobacteria</taxon>
        <taxon>Halobacteriales</taxon>
        <taxon>Haladaptataceae</taxon>
        <taxon>Halorussus</taxon>
    </lineage>
</organism>
<proteinExistence type="predicted"/>
<evidence type="ECO:0000313" key="2">
    <source>
        <dbReference type="EMBL" id="MFC4825823.1"/>
    </source>
</evidence>
<dbReference type="GeneID" id="73043449"/>
<dbReference type="AlphaFoldDB" id="A0ABD5Q5B7"/>
<comment type="caution">
    <text evidence="2">The sequence shown here is derived from an EMBL/GenBank/DDBJ whole genome shotgun (WGS) entry which is preliminary data.</text>
</comment>
<keyword evidence="3" id="KW-1185">Reference proteome</keyword>
<dbReference type="Pfam" id="PF23951">
    <property type="entry name" value="DUF7282"/>
    <property type="match status" value="1"/>
</dbReference>
<accession>A0ABD5Q5B7</accession>
<evidence type="ECO:0000259" key="1">
    <source>
        <dbReference type="Pfam" id="PF23951"/>
    </source>
</evidence>